<sequence>MDIKQELFDPDCHAINADSDLVSNESNENDSREIQMFKNEHKGVFVNLDNNFKYHSMGLSEETNRELILCKMPKIEQILATDIKQELPEDTEVKATDMLVNINDIKQEVGEFVQPKIENEFLSLTSSCDLGYLKSEIANYTEYFEQPCGSNQVKRITKSLKGTANHVLKKKRSYPCPICLKNFSSSKTRQTHITRHFEERSNMDHPSSKSTQNHLGRHNGKRSVICKFCGKYFIEKFEFLQHHTIHLVNIKRTHRSIQTNNNDVNKIDTFKKPFNLMITSKHLYNYLQSRTGFIPYKCAVCSKPFSNNRSLKQHLRNHSKFKCEICSKTFIARSSWRCHNLIHANKKPYKCDLCFKRFSDSTNLRNHRNIHTKLKPYECNMCSRKFTRRTNLINHIVIHYEDDKKRYKSEFSFLKFMQRYSLFGHLKTDTGVKSFQCDVCLKEFSRRSYLNLHTRIHTDAQRFQCLICSAKFLQKHHLRDHIKSHTGEKPFKCDSCPKAFTRKTYLKNHSKMHTESDLLQCDICSAKFLQKHHLNDHLRTHTGEKPFKCHVCSKCFSRNSNLKRHMSSVHFNLYSSCDVSDQLDERPLDLADHRLTIDDV</sequence>
<evidence type="ECO:0000256" key="6">
    <source>
        <dbReference type="ARBA" id="ARBA00022833"/>
    </source>
</evidence>
<dbReference type="Pfam" id="PF00096">
    <property type="entry name" value="zf-C2H2"/>
    <property type="match status" value="6"/>
</dbReference>
<evidence type="ECO:0000256" key="3">
    <source>
        <dbReference type="ARBA" id="ARBA00022723"/>
    </source>
</evidence>
<gene>
    <name evidence="14" type="ORF">PSYICH_LOCUS6334</name>
</gene>
<evidence type="ECO:0000256" key="10">
    <source>
        <dbReference type="ARBA" id="ARBA00023242"/>
    </source>
</evidence>
<proteinExistence type="inferred from homology"/>
<dbReference type="GO" id="GO:0005634">
    <property type="term" value="C:nucleus"/>
    <property type="evidence" value="ECO:0007669"/>
    <property type="project" value="UniProtKB-SubCell"/>
</dbReference>
<evidence type="ECO:0000256" key="8">
    <source>
        <dbReference type="ARBA" id="ARBA00023125"/>
    </source>
</evidence>
<evidence type="ECO:0000256" key="1">
    <source>
        <dbReference type="ARBA" id="ARBA00004123"/>
    </source>
</evidence>
<feature type="domain" description="C2H2-type" evidence="13">
    <location>
        <begin position="491"/>
        <end position="518"/>
    </location>
</feature>
<evidence type="ECO:0000256" key="5">
    <source>
        <dbReference type="ARBA" id="ARBA00022771"/>
    </source>
</evidence>
<reference evidence="14" key="1">
    <citation type="submission" date="2022-01" db="EMBL/GenBank/DDBJ databases">
        <authorList>
            <person name="King R."/>
        </authorList>
    </citation>
    <scope>NUCLEOTIDE SEQUENCE</scope>
</reference>
<evidence type="ECO:0000256" key="11">
    <source>
        <dbReference type="PROSITE-ProRule" id="PRU00042"/>
    </source>
</evidence>
<evidence type="ECO:0000313" key="14">
    <source>
        <dbReference type="EMBL" id="CAH1105559.1"/>
    </source>
</evidence>
<keyword evidence="3" id="KW-0479">Metal-binding</keyword>
<accession>A0A9P0G806</accession>
<keyword evidence="4" id="KW-0677">Repeat</keyword>
<feature type="domain" description="C2H2-type" evidence="13">
    <location>
        <begin position="174"/>
        <end position="201"/>
    </location>
</feature>
<evidence type="ECO:0000256" key="2">
    <source>
        <dbReference type="ARBA" id="ARBA00006991"/>
    </source>
</evidence>
<feature type="domain" description="C2H2-type" evidence="13">
    <location>
        <begin position="349"/>
        <end position="376"/>
    </location>
</feature>
<dbReference type="SMART" id="SM00355">
    <property type="entry name" value="ZnF_C2H2"/>
    <property type="match status" value="11"/>
</dbReference>
<feature type="region of interest" description="Disordered" evidence="12">
    <location>
        <begin position="196"/>
        <end position="217"/>
    </location>
</feature>
<dbReference type="PANTHER" id="PTHR24393">
    <property type="entry name" value="ZINC FINGER PROTEIN"/>
    <property type="match status" value="1"/>
</dbReference>
<evidence type="ECO:0000256" key="4">
    <source>
        <dbReference type="ARBA" id="ARBA00022737"/>
    </source>
</evidence>
<keyword evidence="5 11" id="KW-0863">Zinc-finger</keyword>
<feature type="domain" description="C2H2-type" evidence="13">
    <location>
        <begin position="463"/>
        <end position="490"/>
    </location>
</feature>
<dbReference type="GO" id="GO:0001228">
    <property type="term" value="F:DNA-binding transcription activator activity, RNA polymerase II-specific"/>
    <property type="evidence" value="ECO:0007669"/>
    <property type="project" value="TreeGrafter"/>
</dbReference>
<evidence type="ECO:0000256" key="12">
    <source>
        <dbReference type="SAM" id="MobiDB-lite"/>
    </source>
</evidence>
<dbReference type="FunFam" id="3.30.160.60:FF:000446">
    <property type="entry name" value="Zinc finger protein"/>
    <property type="match status" value="3"/>
</dbReference>
<comment type="similarity">
    <text evidence="2">Belongs to the krueppel C2H2-type zinc-finger protein family.</text>
</comment>
<feature type="domain" description="C2H2-type" evidence="13">
    <location>
        <begin position="435"/>
        <end position="462"/>
    </location>
</feature>
<keyword evidence="10" id="KW-0539">Nucleus</keyword>
<feature type="domain" description="C2H2-type" evidence="13">
    <location>
        <begin position="321"/>
        <end position="348"/>
    </location>
</feature>
<dbReference type="FunFam" id="3.30.160.60:FF:000145">
    <property type="entry name" value="Zinc finger protein 574"/>
    <property type="match status" value="2"/>
</dbReference>
<feature type="domain" description="C2H2-type" evidence="13">
    <location>
        <begin position="377"/>
        <end position="404"/>
    </location>
</feature>
<dbReference type="GO" id="GO:0000978">
    <property type="term" value="F:RNA polymerase II cis-regulatory region sequence-specific DNA binding"/>
    <property type="evidence" value="ECO:0007669"/>
    <property type="project" value="TreeGrafter"/>
</dbReference>
<feature type="domain" description="C2H2-type" evidence="13">
    <location>
        <begin position="224"/>
        <end position="246"/>
    </location>
</feature>
<feature type="domain" description="C2H2-type" evidence="13">
    <location>
        <begin position="519"/>
        <end position="546"/>
    </location>
</feature>
<dbReference type="OrthoDB" id="6077919at2759"/>
<feature type="domain" description="C2H2-type" evidence="13">
    <location>
        <begin position="296"/>
        <end position="323"/>
    </location>
</feature>
<dbReference type="GO" id="GO:0008270">
    <property type="term" value="F:zinc ion binding"/>
    <property type="evidence" value="ECO:0007669"/>
    <property type="project" value="UniProtKB-KW"/>
</dbReference>
<dbReference type="FunFam" id="3.30.160.60:FF:000733">
    <property type="entry name" value="Zinc finger protein 236 variant"/>
    <property type="match status" value="1"/>
</dbReference>
<keyword evidence="9" id="KW-0804">Transcription</keyword>
<dbReference type="PANTHER" id="PTHR24393:SF15">
    <property type="entry name" value="IP01243P-RELATED"/>
    <property type="match status" value="1"/>
</dbReference>
<keyword evidence="15" id="KW-1185">Reference proteome</keyword>
<dbReference type="Gene3D" id="3.30.160.60">
    <property type="entry name" value="Classic Zinc Finger"/>
    <property type="match status" value="10"/>
</dbReference>
<dbReference type="AlphaFoldDB" id="A0A9P0G806"/>
<name>A0A9P0G806_9CUCU</name>
<comment type="subcellular location">
    <subcellularLocation>
        <location evidence="1">Nucleus</location>
    </subcellularLocation>
</comment>
<evidence type="ECO:0000256" key="9">
    <source>
        <dbReference type="ARBA" id="ARBA00023163"/>
    </source>
</evidence>
<evidence type="ECO:0000256" key="7">
    <source>
        <dbReference type="ARBA" id="ARBA00023015"/>
    </source>
</evidence>
<dbReference type="Proteomes" id="UP001153636">
    <property type="component" value="Chromosome 2"/>
</dbReference>
<dbReference type="FunFam" id="3.30.160.60:FF:000065">
    <property type="entry name" value="B-cell CLL/lymphoma 6, member B"/>
    <property type="match status" value="1"/>
</dbReference>
<organism evidence="14 15">
    <name type="scientific">Psylliodes chrysocephalus</name>
    <dbReference type="NCBI Taxonomy" id="3402493"/>
    <lineage>
        <taxon>Eukaryota</taxon>
        <taxon>Metazoa</taxon>
        <taxon>Ecdysozoa</taxon>
        <taxon>Arthropoda</taxon>
        <taxon>Hexapoda</taxon>
        <taxon>Insecta</taxon>
        <taxon>Pterygota</taxon>
        <taxon>Neoptera</taxon>
        <taxon>Endopterygota</taxon>
        <taxon>Coleoptera</taxon>
        <taxon>Polyphaga</taxon>
        <taxon>Cucujiformia</taxon>
        <taxon>Chrysomeloidea</taxon>
        <taxon>Chrysomelidae</taxon>
        <taxon>Galerucinae</taxon>
        <taxon>Alticini</taxon>
        <taxon>Psylliodes</taxon>
    </lineage>
</organism>
<evidence type="ECO:0000259" key="13">
    <source>
        <dbReference type="PROSITE" id="PS50157"/>
    </source>
</evidence>
<protein>
    <recommendedName>
        <fullName evidence="13">C2H2-type domain-containing protein</fullName>
    </recommendedName>
</protein>
<dbReference type="EMBL" id="OV651814">
    <property type="protein sequence ID" value="CAH1105559.1"/>
    <property type="molecule type" value="Genomic_DNA"/>
</dbReference>
<keyword evidence="6" id="KW-0862">Zinc</keyword>
<dbReference type="InterPro" id="IPR013087">
    <property type="entry name" value="Znf_C2H2_type"/>
</dbReference>
<dbReference type="InterPro" id="IPR036236">
    <property type="entry name" value="Znf_C2H2_sf"/>
</dbReference>
<evidence type="ECO:0000313" key="15">
    <source>
        <dbReference type="Proteomes" id="UP001153636"/>
    </source>
</evidence>
<dbReference type="PROSITE" id="PS00028">
    <property type="entry name" value="ZINC_FINGER_C2H2_1"/>
    <property type="match status" value="11"/>
</dbReference>
<dbReference type="SUPFAM" id="SSF57667">
    <property type="entry name" value="beta-beta-alpha zinc fingers"/>
    <property type="match status" value="6"/>
</dbReference>
<dbReference type="FunFam" id="3.30.160.60:FF:001289">
    <property type="entry name" value="Zinc finger protein 574"/>
    <property type="match status" value="1"/>
</dbReference>
<feature type="compositionally biased region" description="Basic and acidic residues" evidence="12">
    <location>
        <begin position="196"/>
        <end position="207"/>
    </location>
</feature>
<feature type="domain" description="C2H2-type" evidence="13">
    <location>
        <begin position="547"/>
        <end position="575"/>
    </location>
</feature>
<keyword evidence="8" id="KW-0238">DNA-binding</keyword>
<keyword evidence="7" id="KW-0805">Transcription regulation</keyword>
<dbReference type="PROSITE" id="PS50157">
    <property type="entry name" value="ZINC_FINGER_C2H2_2"/>
    <property type="match status" value="11"/>
</dbReference>